<dbReference type="InterPro" id="IPR046826">
    <property type="entry name" value="PDH_N"/>
</dbReference>
<dbReference type="OrthoDB" id="9802008at2"/>
<dbReference type="PANTHER" id="PTHR21363:SF0">
    <property type="entry name" value="PREPHENATE DEHYDROGENASE [NADP(+)]"/>
    <property type="match status" value="1"/>
</dbReference>
<dbReference type="Pfam" id="PF02153">
    <property type="entry name" value="PDH_N"/>
    <property type="match status" value="1"/>
</dbReference>
<dbReference type="SUPFAM" id="SSF51735">
    <property type="entry name" value="NAD(P)-binding Rossmann-fold domains"/>
    <property type="match status" value="1"/>
</dbReference>
<dbReference type="PROSITE" id="PS51176">
    <property type="entry name" value="PDH_ADH"/>
    <property type="match status" value="1"/>
</dbReference>
<evidence type="ECO:0000256" key="1">
    <source>
        <dbReference type="ARBA" id="ARBA00023002"/>
    </source>
</evidence>
<dbReference type="PANTHER" id="PTHR21363">
    <property type="entry name" value="PREPHENATE DEHYDROGENASE"/>
    <property type="match status" value="1"/>
</dbReference>
<dbReference type="Gene3D" id="1.10.3660.10">
    <property type="entry name" value="6-phosphogluconate dehydrogenase C-terminal like domain"/>
    <property type="match status" value="1"/>
</dbReference>
<dbReference type="GO" id="GO:0004665">
    <property type="term" value="F:prephenate dehydrogenase (NADP+) activity"/>
    <property type="evidence" value="ECO:0007669"/>
    <property type="project" value="InterPro"/>
</dbReference>
<dbReference type="Gene3D" id="3.40.50.720">
    <property type="entry name" value="NAD(P)-binding Rossmann-like Domain"/>
    <property type="match status" value="1"/>
</dbReference>
<organism evidence="3 4">
    <name type="scientific">Thalassoglobus polymorphus</name>
    <dbReference type="NCBI Taxonomy" id="2527994"/>
    <lineage>
        <taxon>Bacteria</taxon>
        <taxon>Pseudomonadati</taxon>
        <taxon>Planctomycetota</taxon>
        <taxon>Planctomycetia</taxon>
        <taxon>Planctomycetales</taxon>
        <taxon>Planctomycetaceae</taxon>
        <taxon>Thalassoglobus</taxon>
    </lineage>
</organism>
<dbReference type="GO" id="GO:0006571">
    <property type="term" value="P:tyrosine biosynthetic process"/>
    <property type="evidence" value="ECO:0007669"/>
    <property type="project" value="InterPro"/>
</dbReference>
<feature type="domain" description="Prephenate/arogenate dehydrogenase" evidence="2">
    <location>
        <begin position="28"/>
        <end position="309"/>
    </location>
</feature>
<dbReference type="InterPro" id="IPR003099">
    <property type="entry name" value="Prephen_DH"/>
</dbReference>
<protein>
    <submittedName>
        <fullName evidence="3">Prephenate dehydrogenase</fullName>
    </submittedName>
</protein>
<sequence length="313" mass="34173">MILRTRQKPTRASLSTILRMSRPLQQFENLAIVGVGLIGGSIALAAKKHGLTRNVIGIGRNEQRLKLAKEQKLIDVALTDVTQLQNVDIAVVCTPVSRIAEDVIAVAQATPASTLITDAGSVKASLCTELDQYPEIAARFVGSHPLAGSHQSGFENANASLYENRKCVVTPSEHSPQEVVQTISSFWTQLGMDVRFMSPREHDHVLAMTSHLPHLVAAAVADQIDDHTVDFAATGFRDTTRVAAGDPGLWTAIFSENAPQLVHVTDQLIAKLTRYRNALLENDGQTVSELLKQAQEKRKLFEDRQRSSSPQGE</sequence>
<dbReference type="InterPro" id="IPR050812">
    <property type="entry name" value="Preph/Arog_dehydrog"/>
</dbReference>
<dbReference type="InterPro" id="IPR046825">
    <property type="entry name" value="PDH_C"/>
</dbReference>
<accession>A0A517QLT7</accession>
<reference evidence="3 4" key="1">
    <citation type="submission" date="2019-02" db="EMBL/GenBank/DDBJ databases">
        <title>Deep-cultivation of Planctomycetes and their phenomic and genomic characterization uncovers novel biology.</title>
        <authorList>
            <person name="Wiegand S."/>
            <person name="Jogler M."/>
            <person name="Boedeker C."/>
            <person name="Pinto D."/>
            <person name="Vollmers J."/>
            <person name="Rivas-Marin E."/>
            <person name="Kohn T."/>
            <person name="Peeters S.H."/>
            <person name="Heuer A."/>
            <person name="Rast P."/>
            <person name="Oberbeckmann S."/>
            <person name="Bunk B."/>
            <person name="Jeske O."/>
            <person name="Meyerdierks A."/>
            <person name="Storesund J.E."/>
            <person name="Kallscheuer N."/>
            <person name="Luecker S."/>
            <person name="Lage O.M."/>
            <person name="Pohl T."/>
            <person name="Merkel B.J."/>
            <person name="Hornburger P."/>
            <person name="Mueller R.-W."/>
            <person name="Bruemmer F."/>
            <person name="Labrenz M."/>
            <person name="Spormann A.M."/>
            <person name="Op den Camp H."/>
            <person name="Overmann J."/>
            <person name="Amann R."/>
            <person name="Jetten M.S.M."/>
            <person name="Mascher T."/>
            <person name="Medema M.H."/>
            <person name="Devos D.P."/>
            <person name="Kaster A.-K."/>
            <person name="Ovreas L."/>
            <person name="Rohde M."/>
            <person name="Galperin M.Y."/>
            <person name="Jogler C."/>
        </authorList>
    </citation>
    <scope>NUCLEOTIDE SEQUENCE [LARGE SCALE GENOMIC DNA]</scope>
    <source>
        <strain evidence="3 4">Mal48</strain>
    </source>
</reference>
<name>A0A517QLT7_9PLAN</name>
<evidence type="ECO:0000313" key="3">
    <source>
        <dbReference type="EMBL" id="QDT32586.1"/>
    </source>
</evidence>
<dbReference type="InterPro" id="IPR008927">
    <property type="entry name" value="6-PGluconate_DH-like_C_sf"/>
</dbReference>
<keyword evidence="4" id="KW-1185">Reference proteome</keyword>
<keyword evidence="1" id="KW-0560">Oxidoreductase</keyword>
<dbReference type="KEGG" id="tpol:Mal48_18330"/>
<dbReference type="InterPro" id="IPR036291">
    <property type="entry name" value="NAD(P)-bd_dom_sf"/>
</dbReference>
<dbReference type="AlphaFoldDB" id="A0A517QLT7"/>
<evidence type="ECO:0000313" key="4">
    <source>
        <dbReference type="Proteomes" id="UP000315724"/>
    </source>
</evidence>
<dbReference type="Pfam" id="PF20463">
    <property type="entry name" value="PDH_C"/>
    <property type="match status" value="1"/>
</dbReference>
<dbReference type="Proteomes" id="UP000315724">
    <property type="component" value="Chromosome"/>
</dbReference>
<evidence type="ECO:0000259" key="2">
    <source>
        <dbReference type="PROSITE" id="PS51176"/>
    </source>
</evidence>
<gene>
    <name evidence="3" type="ORF">Mal48_18330</name>
</gene>
<dbReference type="GO" id="GO:0070403">
    <property type="term" value="F:NAD+ binding"/>
    <property type="evidence" value="ECO:0007669"/>
    <property type="project" value="InterPro"/>
</dbReference>
<dbReference type="GO" id="GO:0008977">
    <property type="term" value="F:prephenate dehydrogenase (NAD+) activity"/>
    <property type="evidence" value="ECO:0007669"/>
    <property type="project" value="InterPro"/>
</dbReference>
<dbReference type="FunFam" id="3.40.50.720:FF:000208">
    <property type="entry name" value="Prephenate dehydrogenase"/>
    <property type="match status" value="1"/>
</dbReference>
<dbReference type="EMBL" id="CP036267">
    <property type="protein sequence ID" value="QDT32586.1"/>
    <property type="molecule type" value="Genomic_DNA"/>
</dbReference>
<proteinExistence type="predicted"/>
<dbReference type="SUPFAM" id="SSF48179">
    <property type="entry name" value="6-phosphogluconate dehydrogenase C-terminal domain-like"/>
    <property type="match status" value="1"/>
</dbReference>